<accession>A0A0C3DYM0</accession>
<dbReference type="NCBIfam" id="TIGR00125">
    <property type="entry name" value="cyt_tran_rel"/>
    <property type="match status" value="1"/>
</dbReference>
<gene>
    <name evidence="3" type="ORF">SCLCIDRAFT_122356</name>
</gene>
<dbReference type="GO" id="GO:0005635">
    <property type="term" value="C:nuclear envelope"/>
    <property type="evidence" value="ECO:0007669"/>
    <property type="project" value="TreeGrafter"/>
</dbReference>
<proteinExistence type="predicted"/>
<dbReference type="InterPro" id="IPR014729">
    <property type="entry name" value="Rossmann-like_a/b/a_fold"/>
</dbReference>
<evidence type="ECO:0000313" key="4">
    <source>
        <dbReference type="Proteomes" id="UP000053989"/>
    </source>
</evidence>
<feature type="domain" description="Cytidyltransferase-like" evidence="2">
    <location>
        <begin position="87"/>
        <end position="182"/>
    </location>
</feature>
<dbReference type="GO" id="GO:0004105">
    <property type="term" value="F:choline-phosphate cytidylyltransferase activity"/>
    <property type="evidence" value="ECO:0007669"/>
    <property type="project" value="UniProtKB-EC"/>
</dbReference>
<organism evidence="3 4">
    <name type="scientific">Scleroderma citrinum Foug A</name>
    <dbReference type="NCBI Taxonomy" id="1036808"/>
    <lineage>
        <taxon>Eukaryota</taxon>
        <taxon>Fungi</taxon>
        <taxon>Dikarya</taxon>
        <taxon>Basidiomycota</taxon>
        <taxon>Agaricomycotina</taxon>
        <taxon>Agaricomycetes</taxon>
        <taxon>Agaricomycetidae</taxon>
        <taxon>Boletales</taxon>
        <taxon>Sclerodermatineae</taxon>
        <taxon>Sclerodermataceae</taxon>
        <taxon>Scleroderma</taxon>
    </lineage>
</organism>
<dbReference type="InterPro" id="IPR045049">
    <property type="entry name" value="Pcy1-like"/>
</dbReference>
<sequence length="255" mass="27872">MDSSSVLSDEDYDVISNPGLESSIAPGGGAGHALPKEIPPTDAARVVLSTVSLAPADIQTYVRNAVEGSTAGASARYPSAERSVRVYVDGAFDVLDAGHMLRLRQAKLSFASTHLVVGVFADEPDGSRRAPRYPHVERCEALRHVRWVDEIVPDAPRVLDDAFLREKRIDYVALEEGSSVDPEFEKERLRGYDVLKTLGRVIPMRRTVRLLCQAAPALTSRSATPCVTTSQAEREDEEHADVTHGINRLALDGQW</sequence>
<evidence type="ECO:0000259" key="2">
    <source>
        <dbReference type="Pfam" id="PF01467"/>
    </source>
</evidence>
<dbReference type="InParanoid" id="A0A0C3DYM0"/>
<name>A0A0C3DYM0_9AGAM</name>
<dbReference type="PANTHER" id="PTHR10739">
    <property type="entry name" value="CYTIDYLYLTRANSFERASE"/>
    <property type="match status" value="1"/>
</dbReference>
<dbReference type="Gene3D" id="3.40.50.620">
    <property type="entry name" value="HUPs"/>
    <property type="match status" value="1"/>
</dbReference>
<dbReference type="STRING" id="1036808.A0A0C3DYM0"/>
<evidence type="ECO:0000256" key="1">
    <source>
        <dbReference type="ARBA" id="ARBA00026101"/>
    </source>
</evidence>
<dbReference type="HOGENOM" id="CLU_034585_1_1_1"/>
<dbReference type="Proteomes" id="UP000053989">
    <property type="component" value="Unassembled WGS sequence"/>
</dbReference>
<reference evidence="3 4" key="1">
    <citation type="submission" date="2014-04" db="EMBL/GenBank/DDBJ databases">
        <authorList>
            <consortium name="DOE Joint Genome Institute"/>
            <person name="Kuo A."/>
            <person name="Kohler A."/>
            <person name="Nagy L.G."/>
            <person name="Floudas D."/>
            <person name="Copeland A."/>
            <person name="Barry K.W."/>
            <person name="Cichocki N."/>
            <person name="Veneault-Fourrey C."/>
            <person name="LaButti K."/>
            <person name="Lindquist E.A."/>
            <person name="Lipzen A."/>
            <person name="Lundell T."/>
            <person name="Morin E."/>
            <person name="Murat C."/>
            <person name="Sun H."/>
            <person name="Tunlid A."/>
            <person name="Henrissat B."/>
            <person name="Grigoriev I.V."/>
            <person name="Hibbett D.S."/>
            <person name="Martin F."/>
            <person name="Nordberg H.P."/>
            <person name="Cantor M.N."/>
            <person name="Hua S.X."/>
        </authorList>
    </citation>
    <scope>NUCLEOTIDE SEQUENCE [LARGE SCALE GENOMIC DNA]</scope>
    <source>
        <strain evidence="3 4">Foug A</strain>
    </source>
</reference>
<dbReference type="PANTHER" id="PTHR10739:SF13">
    <property type="entry name" value="CHOLINE-PHOSPHATE CYTIDYLYLTRANSFERASE"/>
    <property type="match status" value="1"/>
</dbReference>
<evidence type="ECO:0000313" key="3">
    <source>
        <dbReference type="EMBL" id="KIM61314.1"/>
    </source>
</evidence>
<protein>
    <recommendedName>
        <fullName evidence="1">choline-phosphate cytidylyltransferase</fullName>
        <ecNumber evidence="1">2.7.7.15</ecNumber>
    </recommendedName>
</protein>
<dbReference type="EC" id="2.7.7.15" evidence="1"/>
<dbReference type="OrthoDB" id="17102at2759"/>
<dbReference type="InterPro" id="IPR004821">
    <property type="entry name" value="Cyt_trans-like"/>
</dbReference>
<dbReference type="SUPFAM" id="SSF52374">
    <property type="entry name" value="Nucleotidylyl transferase"/>
    <property type="match status" value="1"/>
</dbReference>
<reference evidence="4" key="2">
    <citation type="submission" date="2015-01" db="EMBL/GenBank/DDBJ databases">
        <title>Evolutionary Origins and Diversification of the Mycorrhizal Mutualists.</title>
        <authorList>
            <consortium name="DOE Joint Genome Institute"/>
            <consortium name="Mycorrhizal Genomics Consortium"/>
            <person name="Kohler A."/>
            <person name="Kuo A."/>
            <person name="Nagy L.G."/>
            <person name="Floudas D."/>
            <person name="Copeland A."/>
            <person name="Barry K.W."/>
            <person name="Cichocki N."/>
            <person name="Veneault-Fourrey C."/>
            <person name="LaButti K."/>
            <person name="Lindquist E.A."/>
            <person name="Lipzen A."/>
            <person name="Lundell T."/>
            <person name="Morin E."/>
            <person name="Murat C."/>
            <person name="Riley R."/>
            <person name="Ohm R."/>
            <person name="Sun H."/>
            <person name="Tunlid A."/>
            <person name="Henrissat B."/>
            <person name="Grigoriev I.V."/>
            <person name="Hibbett D.S."/>
            <person name="Martin F."/>
        </authorList>
    </citation>
    <scope>NUCLEOTIDE SEQUENCE [LARGE SCALE GENOMIC DNA]</scope>
    <source>
        <strain evidence="4">Foug A</strain>
    </source>
</reference>
<dbReference type="EMBL" id="KN822053">
    <property type="protein sequence ID" value="KIM61314.1"/>
    <property type="molecule type" value="Genomic_DNA"/>
</dbReference>
<keyword evidence="4" id="KW-1185">Reference proteome</keyword>
<dbReference type="AlphaFoldDB" id="A0A0C3DYM0"/>
<dbReference type="Pfam" id="PF01467">
    <property type="entry name" value="CTP_transf_like"/>
    <property type="match status" value="1"/>
</dbReference>
<dbReference type="GO" id="GO:0031210">
    <property type="term" value="F:phosphatidylcholine binding"/>
    <property type="evidence" value="ECO:0007669"/>
    <property type="project" value="TreeGrafter"/>
</dbReference>